<dbReference type="OrthoDB" id="1600564at2759"/>
<evidence type="ECO:0000313" key="1">
    <source>
        <dbReference type="EMBL" id="OSD02998.1"/>
    </source>
</evidence>
<protein>
    <submittedName>
        <fullName evidence="1">Carbohydrate esterase family 16 protein</fullName>
    </submittedName>
</protein>
<accession>A0A1Y2IPF8</accession>
<evidence type="ECO:0000313" key="2">
    <source>
        <dbReference type="Proteomes" id="UP000193067"/>
    </source>
</evidence>
<keyword evidence="2" id="KW-1185">Reference proteome</keyword>
<sequence length="206" mass="22795">MGLLQERIQTAEIYNLALPGATAKEDLAVQLTSLRVLWSRKNTSIDFPLDPERTTYFSFLDVNDCGRTDVDGLEPIVDTIFDAAHDLYVKAGAMNFVFIDVPPIHRSPQAVEAGSSDTIAERVEAWNDLLRAQAAEFGDRYKQATTLLLSSHRVLTEVLDDPAAFDLAEEDVDTAGGGIWEEDLHLTEHMHTILAERLLASLLPST</sequence>
<reference evidence="1 2" key="1">
    <citation type="journal article" date="2015" name="Biotechnol. Biofuels">
        <title>Enhanced degradation of softwood versus hardwood by the white-rot fungus Pycnoporus coccineus.</title>
        <authorList>
            <person name="Couturier M."/>
            <person name="Navarro D."/>
            <person name="Chevret D."/>
            <person name="Henrissat B."/>
            <person name="Piumi F."/>
            <person name="Ruiz-Duenas F.J."/>
            <person name="Martinez A.T."/>
            <person name="Grigoriev I.V."/>
            <person name="Riley R."/>
            <person name="Lipzen A."/>
            <person name="Berrin J.G."/>
            <person name="Master E.R."/>
            <person name="Rosso M.N."/>
        </authorList>
    </citation>
    <scope>NUCLEOTIDE SEQUENCE [LARGE SCALE GENOMIC DNA]</scope>
    <source>
        <strain evidence="1 2">BRFM310</strain>
    </source>
</reference>
<name>A0A1Y2IPF8_TRAC3</name>
<dbReference type="Proteomes" id="UP000193067">
    <property type="component" value="Unassembled WGS sequence"/>
</dbReference>
<dbReference type="InterPro" id="IPR036514">
    <property type="entry name" value="SGNH_hydro_sf"/>
</dbReference>
<organism evidence="1 2">
    <name type="scientific">Trametes coccinea (strain BRFM310)</name>
    <name type="common">Pycnoporus coccineus</name>
    <dbReference type="NCBI Taxonomy" id="1353009"/>
    <lineage>
        <taxon>Eukaryota</taxon>
        <taxon>Fungi</taxon>
        <taxon>Dikarya</taxon>
        <taxon>Basidiomycota</taxon>
        <taxon>Agaricomycotina</taxon>
        <taxon>Agaricomycetes</taxon>
        <taxon>Polyporales</taxon>
        <taxon>Polyporaceae</taxon>
        <taxon>Trametes</taxon>
    </lineage>
</organism>
<dbReference type="SUPFAM" id="SSF52266">
    <property type="entry name" value="SGNH hydrolase"/>
    <property type="match status" value="1"/>
</dbReference>
<proteinExistence type="predicted"/>
<dbReference type="AlphaFoldDB" id="A0A1Y2IPF8"/>
<dbReference type="Gene3D" id="3.40.50.1110">
    <property type="entry name" value="SGNH hydrolase"/>
    <property type="match status" value="1"/>
</dbReference>
<dbReference type="EMBL" id="KZ084102">
    <property type="protein sequence ID" value="OSD02998.1"/>
    <property type="molecule type" value="Genomic_DNA"/>
</dbReference>
<gene>
    <name evidence="1" type="ORF">PYCCODRAFT_1366587</name>
</gene>